<dbReference type="GO" id="GO:0140297">
    <property type="term" value="F:DNA-binding transcription factor binding"/>
    <property type="evidence" value="ECO:0007669"/>
    <property type="project" value="TreeGrafter"/>
</dbReference>
<comment type="caution">
    <text evidence="5">The sequence shown here is derived from an EMBL/GenBank/DDBJ whole genome shotgun (WGS) entry which is preliminary data.</text>
</comment>
<dbReference type="InterPro" id="IPR006140">
    <property type="entry name" value="D-isomer_DH_NAD-bd"/>
</dbReference>
<proteinExistence type="inferred from homology"/>
<dbReference type="InterPro" id="IPR036291">
    <property type="entry name" value="NAD(P)-bd_dom_sf"/>
</dbReference>
<feature type="domain" description="D-isomer specific 2-hydroxyacid dehydrogenase catalytic" evidence="3">
    <location>
        <begin position="5"/>
        <end position="266"/>
    </location>
</feature>
<feature type="domain" description="D-isomer specific 2-hydroxyacid dehydrogenase NAD-binding" evidence="4">
    <location>
        <begin position="58"/>
        <end position="234"/>
    </location>
</feature>
<evidence type="ECO:0000256" key="1">
    <source>
        <dbReference type="ARBA" id="ARBA00005854"/>
    </source>
</evidence>
<evidence type="ECO:0000313" key="6">
    <source>
        <dbReference type="Proteomes" id="UP000315113"/>
    </source>
</evidence>
<protein>
    <submittedName>
        <fullName evidence="5">C-terminal binding protein</fullName>
    </submittedName>
</protein>
<evidence type="ECO:0000259" key="4">
    <source>
        <dbReference type="Pfam" id="PF02826"/>
    </source>
</evidence>
<dbReference type="Gene3D" id="3.40.50.720">
    <property type="entry name" value="NAD(P)-binding Rossmann-like Domain"/>
    <property type="match status" value="2"/>
</dbReference>
<dbReference type="AlphaFoldDB" id="A0A552EIG1"/>
<evidence type="ECO:0000256" key="2">
    <source>
        <dbReference type="RuleBase" id="RU003719"/>
    </source>
</evidence>
<dbReference type="GO" id="GO:0003714">
    <property type="term" value="F:transcription corepressor activity"/>
    <property type="evidence" value="ECO:0007669"/>
    <property type="project" value="InterPro"/>
</dbReference>
<dbReference type="Pfam" id="PF02826">
    <property type="entry name" value="2-Hacid_dh_C"/>
    <property type="match status" value="1"/>
</dbReference>
<dbReference type="GO" id="GO:0051287">
    <property type="term" value="F:NAD binding"/>
    <property type="evidence" value="ECO:0007669"/>
    <property type="project" value="InterPro"/>
</dbReference>
<dbReference type="InterPro" id="IPR051638">
    <property type="entry name" value="CTBP_dehydrogenase"/>
</dbReference>
<accession>A0A552EIG1</accession>
<evidence type="ECO:0000313" key="5">
    <source>
        <dbReference type="EMBL" id="TRU34244.1"/>
    </source>
</evidence>
<dbReference type="CDD" id="cd05299">
    <property type="entry name" value="CtBP_dh"/>
    <property type="match status" value="1"/>
</dbReference>
<dbReference type="SUPFAM" id="SSF52283">
    <property type="entry name" value="Formate/glycerate dehydrogenase catalytic domain-like"/>
    <property type="match status" value="1"/>
</dbReference>
<keyword evidence="2" id="KW-0560">Oxidoreductase</keyword>
<reference evidence="5 6" key="1">
    <citation type="submission" date="2019-01" db="EMBL/GenBank/DDBJ databases">
        <title>Coherence of Microcystis species and biogeography revealed through population genomics.</title>
        <authorList>
            <person name="Perez-Carrascal O.M."/>
            <person name="Terrat Y."/>
            <person name="Giani A."/>
            <person name="Fortin N."/>
            <person name="Tromas N."/>
            <person name="Shapiro B.J."/>
        </authorList>
    </citation>
    <scope>NUCLEOTIDE SEQUENCE [LARGE SCALE GENOMIC DNA]</scope>
    <source>
        <strain evidence="5">Ma_MB_F_20061100_S20D</strain>
    </source>
</reference>
<comment type="similarity">
    <text evidence="1 2">Belongs to the D-isomer specific 2-hydroxyacid dehydrogenase family.</text>
</comment>
<dbReference type="PANTHER" id="PTHR46029:SF7">
    <property type="entry name" value="C-TERMINAL-BINDING PROTEIN"/>
    <property type="match status" value="1"/>
</dbReference>
<gene>
    <name evidence="5" type="ORF">EWV78_13805</name>
</gene>
<dbReference type="InterPro" id="IPR043322">
    <property type="entry name" value="CtBP"/>
</dbReference>
<dbReference type="PANTHER" id="PTHR46029">
    <property type="entry name" value="C-TERMINAL-BINDING PROTEIN"/>
    <property type="match status" value="1"/>
</dbReference>
<evidence type="ECO:0000259" key="3">
    <source>
        <dbReference type="Pfam" id="PF00389"/>
    </source>
</evidence>
<dbReference type="GO" id="GO:0006357">
    <property type="term" value="P:regulation of transcription by RNA polymerase II"/>
    <property type="evidence" value="ECO:0007669"/>
    <property type="project" value="TreeGrafter"/>
</dbReference>
<dbReference type="InterPro" id="IPR006139">
    <property type="entry name" value="D-isomer_2_OHA_DH_cat_dom"/>
</dbReference>
<dbReference type="GO" id="GO:0001221">
    <property type="term" value="F:transcription coregulator binding"/>
    <property type="evidence" value="ECO:0007669"/>
    <property type="project" value="TreeGrafter"/>
</dbReference>
<organism evidence="5 6">
    <name type="scientific">Microcystis aeruginosa Ma_MB_F_20061100_S20D</name>
    <dbReference type="NCBI Taxonomy" id="2486253"/>
    <lineage>
        <taxon>Bacteria</taxon>
        <taxon>Bacillati</taxon>
        <taxon>Cyanobacteriota</taxon>
        <taxon>Cyanophyceae</taxon>
        <taxon>Oscillatoriophycideae</taxon>
        <taxon>Chroococcales</taxon>
        <taxon>Microcystaceae</taxon>
        <taxon>Microcystis</taxon>
    </lineage>
</organism>
<dbReference type="Pfam" id="PF00389">
    <property type="entry name" value="2-Hacid_dh"/>
    <property type="match status" value="1"/>
</dbReference>
<dbReference type="Proteomes" id="UP000315113">
    <property type="component" value="Unassembled WGS sequence"/>
</dbReference>
<dbReference type="SUPFAM" id="SSF51735">
    <property type="entry name" value="NAD(P)-binding Rossmann-fold domains"/>
    <property type="match status" value="1"/>
</dbReference>
<dbReference type="GO" id="GO:0016616">
    <property type="term" value="F:oxidoreductase activity, acting on the CH-OH group of donors, NAD or NADP as acceptor"/>
    <property type="evidence" value="ECO:0007669"/>
    <property type="project" value="InterPro"/>
</dbReference>
<sequence length="273" mass="30633">MGAIPLQKEILSRLKQCRGIVRAAVGFDNIDIKFAGQKGIPVCNVPDYGTEEVADHTLALTLALIRKLPYIDQYVRHEKWDWSAIGSVPRIRGMKFGIVGFGRIGSAVAKRAQAFGFNVAFFDPYVPSGVEKAHGITRYETLHELIESSKVITIHTLLSEETYHLIGRPEFDLMTPETILINTSRGETLDQEVLIESLTRGKIGYVGLDVLADEPKIPEELKNSDRTILSAHSAFYADESLKELRRKAAQSARKFLLDQKERSLVNECFLNFK</sequence>
<name>A0A552EIG1_MICAE</name>
<dbReference type="EMBL" id="SFBH01000107">
    <property type="protein sequence ID" value="TRU34244.1"/>
    <property type="molecule type" value="Genomic_DNA"/>
</dbReference>